<dbReference type="Proteomes" id="UP000475385">
    <property type="component" value="Unassembled WGS sequence"/>
</dbReference>
<dbReference type="InterPro" id="IPR027396">
    <property type="entry name" value="DsrEFH-like"/>
</dbReference>
<dbReference type="AlphaFoldDB" id="A0A6M1LL30"/>
<protein>
    <submittedName>
        <fullName evidence="1">Uncharacterized protein</fullName>
    </submittedName>
</protein>
<dbReference type="RefSeq" id="WP_164694866.1">
    <property type="nucleotide sequence ID" value="NZ_JAAIKB010000004.1"/>
</dbReference>
<dbReference type="PANTHER" id="PTHR34655:SF2">
    <property type="entry name" value="PEROXIREDOXIN FAMILY PROTEIN"/>
    <property type="match status" value="1"/>
</dbReference>
<organism evidence="1 2">
    <name type="scientific">Falsiroseomonas algicola</name>
    <dbReference type="NCBI Taxonomy" id="2716930"/>
    <lineage>
        <taxon>Bacteria</taxon>
        <taxon>Pseudomonadati</taxon>
        <taxon>Pseudomonadota</taxon>
        <taxon>Alphaproteobacteria</taxon>
        <taxon>Acetobacterales</taxon>
        <taxon>Roseomonadaceae</taxon>
        <taxon>Falsiroseomonas</taxon>
    </lineage>
</organism>
<keyword evidence="2" id="KW-1185">Reference proteome</keyword>
<dbReference type="Pfam" id="PF02635">
    <property type="entry name" value="DsrE"/>
    <property type="match status" value="1"/>
</dbReference>
<reference evidence="1 2" key="1">
    <citation type="submission" date="2020-03" db="EMBL/GenBank/DDBJ databases">
        <title>Roseomonas stagni sp. nov., isolated from pond water in Japan.</title>
        <authorList>
            <person name="Furuhata K."/>
            <person name="Miyamoto H."/>
            <person name="Goto K."/>
        </authorList>
    </citation>
    <scope>NUCLEOTIDE SEQUENCE [LARGE SCALE GENOMIC DNA]</scope>
    <source>
        <strain evidence="1 2">PeD5</strain>
    </source>
</reference>
<dbReference type="SUPFAM" id="SSF75169">
    <property type="entry name" value="DsrEFH-like"/>
    <property type="match status" value="1"/>
</dbReference>
<dbReference type="EMBL" id="JAAIKB010000004">
    <property type="protein sequence ID" value="NGM20983.1"/>
    <property type="molecule type" value="Genomic_DNA"/>
</dbReference>
<accession>A0A6M1LL30</accession>
<proteinExistence type="predicted"/>
<comment type="caution">
    <text evidence="1">The sequence shown here is derived from an EMBL/GenBank/DDBJ whole genome shotgun (WGS) entry which is preliminary data.</text>
</comment>
<sequence length="124" mass="12482">MTQPLGILLRHGDHEAAHYALVLATGAAAVGRDVTLFATNGGCRLFLATAPLVEEAREALLESRGVAGIAPLMEAARELGIRLIACEAGLKAEGLAAASLAPGVEVAGVITFLAAIGAGQVISL</sequence>
<evidence type="ECO:0000313" key="1">
    <source>
        <dbReference type="EMBL" id="NGM20983.1"/>
    </source>
</evidence>
<dbReference type="InterPro" id="IPR003787">
    <property type="entry name" value="Sulphur_relay_DsrE/F-like"/>
</dbReference>
<gene>
    <name evidence="1" type="ORF">G3576_13245</name>
</gene>
<evidence type="ECO:0000313" key="2">
    <source>
        <dbReference type="Proteomes" id="UP000475385"/>
    </source>
</evidence>
<dbReference type="Gene3D" id="3.40.1260.10">
    <property type="entry name" value="DsrEFH-like"/>
    <property type="match status" value="1"/>
</dbReference>
<dbReference type="PANTHER" id="PTHR34655">
    <property type="entry name" value="CONSERVED WITHIN P. AEROPHILUM"/>
    <property type="match status" value="1"/>
</dbReference>
<name>A0A6M1LL30_9PROT</name>